<dbReference type="Gene3D" id="6.10.140.1110">
    <property type="match status" value="1"/>
</dbReference>
<keyword evidence="1" id="KW-0175">Coiled coil</keyword>
<gene>
    <name evidence="2" type="ORF">ACFQIC_05105</name>
</gene>
<dbReference type="InterPro" id="IPR021297">
    <property type="entry name" value="YlqD"/>
</dbReference>
<accession>A0ABW2ELF6</accession>
<evidence type="ECO:0000256" key="1">
    <source>
        <dbReference type="SAM" id="Coils"/>
    </source>
</evidence>
<dbReference type="Proteomes" id="UP001596410">
    <property type="component" value="Unassembled WGS sequence"/>
</dbReference>
<comment type="caution">
    <text evidence="2">The sequence shown here is derived from an EMBL/GenBank/DDBJ whole genome shotgun (WGS) entry which is preliminary data.</text>
</comment>
<sequence>MQIIQRVPVKQVLTDTSRQALKDRFDKKYERLENECQQLRFEQKKLERNKEYNQSDVRQKFKKEVEVRKERMERLEYQVKQIDILPNGHELKVDEVETIVDIEEDDNYDEIVKDRQIVIKDGIVIRAR</sequence>
<organism evidence="2 3">
    <name type="scientific">Halobacillus seohaensis</name>
    <dbReference type="NCBI Taxonomy" id="447421"/>
    <lineage>
        <taxon>Bacteria</taxon>
        <taxon>Bacillati</taxon>
        <taxon>Bacillota</taxon>
        <taxon>Bacilli</taxon>
        <taxon>Bacillales</taxon>
        <taxon>Bacillaceae</taxon>
        <taxon>Halobacillus</taxon>
    </lineage>
</organism>
<name>A0ABW2ELF6_9BACI</name>
<dbReference type="Pfam" id="PF11068">
    <property type="entry name" value="YlqD"/>
    <property type="match status" value="1"/>
</dbReference>
<proteinExistence type="predicted"/>
<dbReference type="RefSeq" id="WP_204707842.1">
    <property type="nucleotide sequence ID" value="NZ_JBHSZV010000013.1"/>
</dbReference>
<evidence type="ECO:0000313" key="2">
    <source>
        <dbReference type="EMBL" id="MFC7061234.1"/>
    </source>
</evidence>
<dbReference type="EMBL" id="JBHSZV010000013">
    <property type="protein sequence ID" value="MFC7061234.1"/>
    <property type="molecule type" value="Genomic_DNA"/>
</dbReference>
<keyword evidence="3" id="KW-1185">Reference proteome</keyword>
<evidence type="ECO:0000313" key="3">
    <source>
        <dbReference type="Proteomes" id="UP001596410"/>
    </source>
</evidence>
<protein>
    <submittedName>
        <fullName evidence="2">YlqD family protein</fullName>
    </submittedName>
</protein>
<reference evidence="3" key="1">
    <citation type="journal article" date="2019" name="Int. J. Syst. Evol. Microbiol.">
        <title>The Global Catalogue of Microorganisms (GCM) 10K type strain sequencing project: providing services to taxonomists for standard genome sequencing and annotation.</title>
        <authorList>
            <consortium name="The Broad Institute Genomics Platform"/>
            <consortium name="The Broad Institute Genome Sequencing Center for Infectious Disease"/>
            <person name="Wu L."/>
            <person name="Ma J."/>
        </authorList>
    </citation>
    <scope>NUCLEOTIDE SEQUENCE [LARGE SCALE GENOMIC DNA]</scope>
    <source>
        <strain evidence="3">CGMCC 4.1621</strain>
    </source>
</reference>
<feature type="coiled-coil region" evidence="1">
    <location>
        <begin position="22"/>
        <end position="78"/>
    </location>
</feature>